<sequence>MEPDCSIEKEKREERVRFESVYSSVIAKFTSKSRSKSIKIFLRSCCIPVMEMERVTEFPLGPVDIRPRKRQRLGWDVGPQTTKRRFMENWVKGHLAKCWNVGTMKRRNLLPLKLYVELRNIVMQP</sequence>
<protein>
    <submittedName>
        <fullName evidence="1">Uncharacterized protein</fullName>
    </submittedName>
</protein>
<name>A0ACB9CZM0_CICIN</name>
<dbReference type="EMBL" id="CM042013">
    <property type="protein sequence ID" value="KAI3739671.1"/>
    <property type="molecule type" value="Genomic_DNA"/>
</dbReference>
<keyword evidence="2" id="KW-1185">Reference proteome</keyword>
<reference evidence="1 2" key="2">
    <citation type="journal article" date="2022" name="Mol. Ecol. Resour.">
        <title>The genomes of chicory, endive, great burdock and yacon provide insights into Asteraceae paleo-polyploidization history and plant inulin production.</title>
        <authorList>
            <person name="Fan W."/>
            <person name="Wang S."/>
            <person name="Wang H."/>
            <person name="Wang A."/>
            <person name="Jiang F."/>
            <person name="Liu H."/>
            <person name="Zhao H."/>
            <person name="Xu D."/>
            <person name="Zhang Y."/>
        </authorList>
    </citation>
    <scope>NUCLEOTIDE SEQUENCE [LARGE SCALE GENOMIC DNA]</scope>
    <source>
        <strain evidence="2">cv. Punajuju</strain>
        <tissue evidence="1">Leaves</tissue>
    </source>
</reference>
<organism evidence="1 2">
    <name type="scientific">Cichorium intybus</name>
    <name type="common">Chicory</name>
    <dbReference type="NCBI Taxonomy" id="13427"/>
    <lineage>
        <taxon>Eukaryota</taxon>
        <taxon>Viridiplantae</taxon>
        <taxon>Streptophyta</taxon>
        <taxon>Embryophyta</taxon>
        <taxon>Tracheophyta</taxon>
        <taxon>Spermatophyta</taxon>
        <taxon>Magnoliopsida</taxon>
        <taxon>eudicotyledons</taxon>
        <taxon>Gunneridae</taxon>
        <taxon>Pentapetalae</taxon>
        <taxon>asterids</taxon>
        <taxon>campanulids</taxon>
        <taxon>Asterales</taxon>
        <taxon>Asteraceae</taxon>
        <taxon>Cichorioideae</taxon>
        <taxon>Cichorieae</taxon>
        <taxon>Cichoriinae</taxon>
        <taxon>Cichorium</taxon>
    </lineage>
</organism>
<evidence type="ECO:0000313" key="1">
    <source>
        <dbReference type="EMBL" id="KAI3739671.1"/>
    </source>
</evidence>
<gene>
    <name evidence="1" type="ORF">L2E82_30082</name>
</gene>
<reference evidence="2" key="1">
    <citation type="journal article" date="2022" name="Mol. Ecol. Resour.">
        <title>The genomes of chicory, endive, great burdock and yacon provide insights into Asteraceae palaeo-polyploidization history and plant inulin production.</title>
        <authorList>
            <person name="Fan W."/>
            <person name="Wang S."/>
            <person name="Wang H."/>
            <person name="Wang A."/>
            <person name="Jiang F."/>
            <person name="Liu H."/>
            <person name="Zhao H."/>
            <person name="Xu D."/>
            <person name="Zhang Y."/>
        </authorList>
    </citation>
    <scope>NUCLEOTIDE SEQUENCE [LARGE SCALE GENOMIC DNA]</scope>
    <source>
        <strain evidence="2">cv. Punajuju</strain>
    </source>
</reference>
<dbReference type="Proteomes" id="UP001055811">
    <property type="component" value="Linkage Group LG05"/>
</dbReference>
<evidence type="ECO:0000313" key="2">
    <source>
        <dbReference type="Proteomes" id="UP001055811"/>
    </source>
</evidence>
<proteinExistence type="predicted"/>
<comment type="caution">
    <text evidence="1">The sequence shown here is derived from an EMBL/GenBank/DDBJ whole genome shotgun (WGS) entry which is preliminary data.</text>
</comment>
<accession>A0ACB9CZM0</accession>